<gene>
    <name evidence="5" type="ORF">ACFFUQ_16395</name>
</gene>
<dbReference type="InterPro" id="IPR039418">
    <property type="entry name" value="LexA-like"/>
</dbReference>
<accession>A0ABV5FPY4</accession>
<evidence type="ECO:0000256" key="2">
    <source>
        <dbReference type="ARBA" id="ARBA00023125"/>
    </source>
</evidence>
<dbReference type="InterPro" id="IPR036286">
    <property type="entry name" value="LexA/Signal_pep-like_sf"/>
</dbReference>
<sequence length="257" mass="29850">MKEQRYTQSAYYKNKKENILRKMSTQVDKKLILNKIKDWFKFEKDSDFARFLGIKPQTLSSWHSRNTFDIELLYSKCVNINPDFLFTGKEPVIKKIIETKELEELSAVYRLKTDNNVDNQSIPLYNLEATAGIVSLFKDSKENEPIDFIKIPNLPKCDGAIYVSGDSMYPLLKSGDIVMYKQIHNIKDGIYWGEMYLISVIDDGSEMVMVKYIKKSEKEGYIKLVSQNQHHQERDIPLKKVKALALIKASIRINSMS</sequence>
<keyword evidence="2" id="KW-0238">DNA-binding</keyword>
<dbReference type="CDD" id="cd06529">
    <property type="entry name" value="S24_LexA-like"/>
    <property type="match status" value="1"/>
</dbReference>
<keyword evidence="1" id="KW-0805">Transcription regulation</keyword>
<dbReference type="Proteomes" id="UP001589589">
    <property type="component" value="Unassembled WGS sequence"/>
</dbReference>
<keyword evidence="3" id="KW-0804">Transcription</keyword>
<protein>
    <submittedName>
        <fullName evidence="5">S24 family peptidase</fullName>
    </submittedName>
</protein>
<dbReference type="SUPFAM" id="SSF51306">
    <property type="entry name" value="LexA/Signal peptidase"/>
    <property type="match status" value="1"/>
</dbReference>
<dbReference type="EMBL" id="JBHMEX010000054">
    <property type="protein sequence ID" value="MFB9065602.1"/>
    <property type="molecule type" value="Genomic_DNA"/>
</dbReference>
<dbReference type="Pfam" id="PF00717">
    <property type="entry name" value="Peptidase_S24"/>
    <property type="match status" value="1"/>
</dbReference>
<comment type="caution">
    <text evidence="5">The sequence shown here is derived from an EMBL/GenBank/DDBJ whole genome shotgun (WGS) entry which is preliminary data.</text>
</comment>
<dbReference type="Gene3D" id="2.10.109.10">
    <property type="entry name" value="Umud Fragment, subunit A"/>
    <property type="match status" value="1"/>
</dbReference>
<evidence type="ECO:0000259" key="4">
    <source>
        <dbReference type="Pfam" id="PF00717"/>
    </source>
</evidence>
<keyword evidence="6" id="KW-1185">Reference proteome</keyword>
<organism evidence="5 6">
    <name type="scientific">Flavobacterium branchiarum</name>
    <dbReference type="NCBI Taxonomy" id="1114870"/>
    <lineage>
        <taxon>Bacteria</taxon>
        <taxon>Pseudomonadati</taxon>
        <taxon>Bacteroidota</taxon>
        <taxon>Flavobacteriia</taxon>
        <taxon>Flavobacteriales</taxon>
        <taxon>Flavobacteriaceae</taxon>
        <taxon>Flavobacterium</taxon>
    </lineage>
</organism>
<feature type="domain" description="Peptidase S24/S26A/S26B/S26C" evidence="4">
    <location>
        <begin position="123"/>
        <end position="243"/>
    </location>
</feature>
<evidence type="ECO:0000313" key="6">
    <source>
        <dbReference type="Proteomes" id="UP001589589"/>
    </source>
</evidence>
<evidence type="ECO:0000256" key="1">
    <source>
        <dbReference type="ARBA" id="ARBA00023015"/>
    </source>
</evidence>
<evidence type="ECO:0000256" key="3">
    <source>
        <dbReference type="ARBA" id="ARBA00023163"/>
    </source>
</evidence>
<proteinExistence type="predicted"/>
<dbReference type="Gene3D" id="1.10.260.40">
    <property type="entry name" value="lambda repressor-like DNA-binding domains"/>
    <property type="match status" value="1"/>
</dbReference>
<dbReference type="RefSeq" id="WP_290263775.1">
    <property type="nucleotide sequence ID" value="NZ_JAUFQQ010000003.1"/>
</dbReference>
<reference evidence="5 6" key="1">
    <citation type="submission" date="2024-09" db="EMBL/GenBank/DDBJ databases">
        <authorList>
            <person name="Sun Q."/>
            <person name="Mori K."/>
        </authorList>
    </citation>
    <scope>NUCLEOTIDE SEQUENCE [LARGE SCALE GENOMIC DNA]</scope>
    <source>
        <strain evidence="5 6">CECT 7908</strain>
    </source>
</reference>
<name>A0ABV5FPY4_9FLAO</name>
<dbReference type="PANTHER" id="PTHR40661:SF1">
    <property type="entry name" value="HTH CRO_C1-TYPE DOMAIN-CONTAINING PROTEIN"/>
    <property type="match status" value="1"/>
</dbReference>
<dbReference type="PANTHER" id="PTHR40661">
    <property type="match status" value="1"/>
</dbReference>
<dbReference type="InterPro" id="IPR015927">
    <property type="entry name" value="Peptidase_S24_S26A/B/C"/>
</dbReference>
<dbReference type="InterPro" id="IPR010982">
    <property type="entry name" value="Lambda_DNA-bd_dom_sf"/>
</dbReference>
<evidence type="ECO:0000313" key="5">
    <source>
        <dbReference type="EMBL" id="MFB9065602.1"/>
    </source>
</evidence>